<dbReference type="SUPFAM" id="SSF56235">
    <property type="entry name" value="N-terminal nucleophile aminohydrolases (Ntn hydrolases)"/>
    <property type="match status" value="1"/>
</dbReference>
<evidence type="ECO:0000313" key="3">
    <source>
        <dbReference type="Proteomes" id="UP000645828"/>
    </source>
</evidence>
<dbReference type="AlphaFoldDB" id="A0A811ZNJ7"/>
<organism evidence="2 3">
    <name type="scientific">Nyctereutes procyonoides</name>
    <name type="common">Raccoon dog</name>
    <name type="synonym">Canis procyonoides</name>
    <dbReference type="NCBI Taxonomy" id="34880"/>
    <lineage>
        <taxon>Eukaryota</taxon>
        <taxon>Metazoa</taxon>
        <taxon>Chordata</taxon>
        <taxon>Craniata</taxon>
        <taxon>Vertebrata</taxon>
        <taxon>Euteleostomi</taxon>
        <taxon>Mammalia</taxon>
        <taxon>Eutheria</taxon>
        <taxon>Laurasiatheria</taxon>
        <taxon>Carnivora</taxon>
        <taxon>Caniformia</taxon>
        <taxon>Canidae</taxon>
        <taxon>Nyctereutes</taxon>
    </lineage>
</organism>
<dbReference type="InterPro" id="IPR029055">
    <property type="entry name" value="Ntn_hydrolases_N"/>
</dbReference>
<proteinExistence type="predicted"/>
<gene>
    <name evidence="2" type="ORF">NYPRO_LOCUS23342</name>
</gene>
<dbReference type="Gene3D" id="3.60.20.10">
    <property type="entry name" value="Glutamine Phosphoribosylpyrophosphate, subunit 1, domain 1"/>
    <property type="match status" value="1"/>
</dbReference>
<sequence length="139" mass="15609">MKGAPAEWGTCRRAAGPVLGPPEWPWESALHTARPRNDRGGWEGGILVCSFLDRYYTPPIPWERAVELPRKCLQELQECSILNLPTFSVGILDKKGIHDLDNISFPKQGSQPYAAPPHLPGNIFLIGSFIFFYPFDVYP</sequence>
<evidence type="ECO:0000256" key="1">
    <source>
        <dbReference type="SAM" id="MobiDB-lite"/>
    </source>
</evidence>
<name>A0A811ZNJ7_NYCPR</name>
<dbReference type="EMBL" id="CAJHUB010000771">
    <property type="protein sequence ID" value="CAD7690548.1"/>
    <property type="molecule type" value="Genomic_DNA"/>
</dbReference>
<accession>A0A811ZNJ7</accession>
<keyword evidence="3" id="KW-1185">Reference proteome</keyword>
<reference evidence="2" key="1">
    <citation type="submission" date="2020-12" db="EMBL/GenBank/DDBJ databases">
        <authorList>
            <consortium name="Molecular Ecology Group"/>
        </authorList>
    </citation>
    <scope>NUCLEOTIDE SEQUENCE</scope>
    <source>
        <strain evidence="2">TBG_1078</strain>
    </source>
</reference>
<feature type="region of interest" description="Disordered" evidence="1">
    <location>
        <begin position="1"/>
        <end position="20"/>
    </location>
</feature>
<comment type="caution">
    <text evidence="2">The sequence shown here is derived from an EMBL/GenBank/DDBJ whole genome shotgun (WGS) entry which is preliminary data.</text>
</comment>
<dbReference type="Proteomes" id="UP000645828">
    <property type="component" value="Unassembled WGS sequence"/>
</dbReference>
<protein>
    <submittedName>
        <fullName evidence="2">(raccoon dog) hypothetical protein</fullName>
    </submittedName>
</protein>
<evidence type="ECO:0000313" key="2">
    <source>
        <dbReference type="EMBL" id="CAD7690548.1"/>
    </source>
</evidence>